<comment type="caution">
    <text evidence="2">The sequence shown here is derived from an EMBL/GenBank/DDBJ whole genome shotgun (WGS) entry which is preliminary data.</text>
</comment>
<dbReference type="InterPro" id="IPR000073">
    <property type="entry name" value="AB_hydrolase_1"/>
</dbReference>
<feature type="domain" description="AB hydrolase-1" evidence="1">
    <location>
        <begin position="39"/>
        <end position="125"/>
    </location>
</feature>
<dbReference type="EMBL" id="RZNY01000031">
    <property type="protein sequence ID" value="RUT41378.1"/>
    <property type="molecule type" value="Genomic_DNA"/>
</dbReference>
<gene>
    <name evidence="2" type="ORF">EJP82_23735</name>
</gene>
<dbReference type="InterPro" id="IPR029058">
    <property type="entry name" value="AB_hydrolase_fold"/>
</dbReference>
<dbReference type="GO" id="GO:0016787">
    <property type="term" value="F:hydrolase activity"/>
    <property type="evidence" value="ECO:0007669"/>
    <property type="project" value="UniProtKB-KW"/>
</dbReference>
<organism evidence="2 3">
    <name type="scientific">Paenibacillus anaericanus</name>
    <dbReference type="NCBI Taxonomy" id="170367"/>
    <lineage>
        <taxon>Bacteria</taxon>
        <taxon>Bacillati</taxon>
        <taxon>Bacillota</taxon>
        <taxon>Bacilli</taxon>
        <taxon>Bacillales</taxon>
        <taxon>Paenibacillaceae</taxon>
        <taxon>Paenibacillus</taxon>
    </lineage>
</organism>
<dbReference type="SUPFAM" id="SSF53474">
    <property type="entry name" value="alpha/beta-Hydrolases"/>
    <property type="match status" value="1"/>
</dbReference>
<dbReference type="GO" id="GO:0016020">
    <property type="term" value="C:membrane"/>
    <property type="evidence" value="ECO:0007669"/>
    <property type="project" value="TreeGrafter"/>
</dbReference>
<dbReference type="Gene3D" id="3.40.50.1820">
    <property type="entry name" value="alpha/beta hydrolase"/>
    <property type="match status" value="1"/>
</dbReference>
<sequence>MKSYFVNNESVVLHVLENGVASPDIPTLLIICGLWEPAERAIPLLSELPGHVIAFSFRGRGLSGTPKSGYDLEDHLSDIEAIVKHCKLQGYCLLGFSRGASYALGWSLRNQQNMRGLILVDQPPIHRSVSEEAVEFWCNYIYSQVPITNYMRLEALEGLGRDAKEVDFSSQLSQLQIPVSIFIGKNTESDSPSNISDETLQLYTSSIPSCEVVEFQRSGHMIPDDEQEKYIAEVNLFLEKIH</sequence>
<evidence type="ECO:0000313" key="2">
    <source>
        <dbReference type="EMBL" id="RUT41378.1"/>
    </source>
</evidence>
<dbReference type="AlphaFoldDB" id="A0A3S1DBX2"/>
<protein>
    <submittedName>
        <fullName evidence="2">Alpha/beta hydrolase</fullName>
    </submittedName>
</protein>
<accession>A0A3S1DBX2</accession>
<dbReference type="PANTHER" id="PTHR43798">
    <property type="entry name" value="MONOACYLGLYCEROL LIPASE"/>
    <property type="match status" value="1"/>
</dbReference>
<dbReference type="OrthoDB" id="2645723at2"/>
<dbReference type="Proteomes" id="UP000279446">
    <property type="component" value="Unassembled WGS sequence"/>
</dbReference>
<dbReference type="PANTHER" id="PTHR43798:SF33">
    <property type="entry name" value="HYDROLASE, PUTATIVE (AFU_ORTHOLOGUE AFUA_2G14860)-RELATED"/>
    <property type="match status" value="1"/>
</dbReference>
<name>A0A3S1DBX2_9BACL</name>
<dbReference type="RefSeq" id="WP_127194542.1">
    <property type="nucleotide sequence ID" value="NZ_RZNY01000031.1"/>
</dbReference>
<evidence type="ECO:0000259" key="1">
    <source>
        <dbReference type="Pfam" id="PF00561"/>
    </source>
</evidence>
<dbReference type="InterPro" id="IPR050266">
    <property type="entry name" value="AB_hydrolase_sf"/>
</dbReference>
<keyword evidence="2" id="KW-0378">Hydrolase</keyword>
<dbReference type="Pfam" id="PF00561">
    <property type="entry name" value="Abhydrolase_1"/>
    <property type="match status" value="1"/>
</dbReference>
<reference evidence="2 3" key="1">
    <citation type="submission" date="2018-12" db="EMBL/GenBank/DDBJ databases">
        <authorList>
            <person name="Sun L."/>
            <person name="Chen Z."/>
        </authorList>
    </citation>
    <scope>NUCLEOTIDE SEQUENCE [LARGE SCALE GENOMIC DNA]</scope>
    <source>
        <strain evidence="2 3">DSM 15890</strain>
    </source>
</reference>
<evidence type="ECO:0000313" key="3">
    <source>
        <dbReference type="Proteomes" id="UP000279446"/>
    </source>
</evidence>
<keyword evidence="3" id="KW-1185">Reference proteome</keyword>
<proteinExistence type="predicted"/>